<evidence type="ECO:0000256" key="1">
    <source>
        <dbReference type="SAM" id="SignalP"/>
    </source>
</evidence>
<keyword evidence="3" id="KW-1185">Reference proteome</keyword>
<accession>A0A1E5IG94</accession>
<dbReference type="Proteomes" id="UP000095237">
    <property type="component" value="Unassembled WGS sequence"/>
</dbReference>
<organism evidence="2 3">
    <name type="scientific">Endomicrobium trichonymphae</name>
    <dbReference type="NCBI Taxonomy" id="1408204"/>
    <lineage>
        <taxon>Bacteria</taxon>
        <taxon>Pseudomonadati</taxon>
        <taxon>Elusimicrobiota</taxon>
        <taxon>Endomicrobiia</taxon>
        <taxon>Endomicrobiales</taxon>
        <taxon>Endomicrobiaceae</taxon>
        <taxon>Candidatus Endomicrobiellum</taxon>
    </lineage>
</organism>
<evidence type="ECO:0000313" key="3">
    <source>
        <dbReference type="Proteomes" id="UP000095237"/>
    </source>
</evidence>
<evidence type="ECO:0000313" key="2">
    <source>
        <dbReference type="EMBL" id="OEG69519.1"/>
    </source>
</evidence>
<dbReference type="AlphaFoldDB" id="A0A1E5IG94"/>
<comment type="caution">
    <text evidence="2">The sequence shown here is derived from an EMBL/GenBank/DDBJ whole genome shotgun (WGS) entry which is preliminary data.</text>
</comment>
<protein>
    <submittedName>
        <fullName evidence="2">Uncharacterized protein</fullName>
    </submittedName>
</protein>
<reference evidence="2 3" key="1">
    <citation type="submission" date="2015-11" db="EMBL/GenBank/DDBJ databases">
        <title>Evidence for parallel genomic evolution in an endosymbiosis of termite gut flagellates.</title>
        <authorList>
            <person name="Zheng H."/>
        </authorList>
    </citation>
    <scope>NUCLEOTIDE SEQUENCE [LARGE SCALE GENOMIC DNA]</scope>
    <source>
        <strain evidence="2 3">CET450</strain>
    </source>
</reference>
<keyword evidence="1" id="KW-0732">Signal</keyword>
<feature type="chain" id="PRO_5012384880" evidence="1">
    <location>
        <begin position="16"/>
        <end position="155"/>
    </location>
</feature>
<gene>
    <name evidence="2" type="ORF">ATZ36_02075</name>
</gene>
<feature type="signal peptide" evidence="1">
    <location>
        <begin position="1"/>
        <end position="15"/>
    </location>
</feature>
<sequence>MKKLFFIVSSILIFAADIFCFGDFAEKIDYFVEFQEKSTGMLAVLHVNFISIIPEPKEVEEIVKQQLKIYGNMTRTDKKPPKCKNIIGSAWYINKEDHAKPVKIKFQKNLAAYVWLGKTRKVVEFPDYIAFLKKEKSIEKLKYKESKERLQEAES</sequence>
<name>A0A1E5IG94_ENDTX</name>
<dbReference type="EMBL" id="LNVX01000677">
    <property type="protein sequence ID" value="OEG69519.1"/>
    <property type="molecule type" value="Genomic_DNA"/>
</dbReference>
<proteinExistence type="predicted"/>